<dbReference type="PANTHER" id="PTHR34382:SF7">
    <property type="entry name" value="PTS SYSTEM N,N'-DIACETYLCHITOBIOSE-SPECIFIC EIIA COMPONENT"/>
    <property type="match status" value="1"/>
</dbReference>
<organism evidence="7 8">
    <name type="scientific">Dielma fastidiosa</name>
    <dbReference type="NCBI Taxonomy" id="1034346"/>
    <lineage>
        <taxon>Bacteria</taxon>
        <taxon>Bacillati</taxon>
        <taxon>Bacillota</taxon>
        <taxon>Erysipelotrichia</taxon>
        <taxon>Erysipelotrichales</taxon>
        <taxon>Erysipelotrichaceae</taxon>
        <taxon>Dielma</taxon>
    </lineage>
</organism>
<name>A0A318KYC1_9FIRM</name>
<sequence>MDLELQLKTAMKMISLSGDGRCQIQTALNYMMEGKIDAAADELNKANELIKEAHIIQTQVIQKAMAKENKESAELLFAHAQDTLMTINSEYNTAVQMMAMYQLLNARLCRLEDALFEKDK</sequence>
<accession>A0A318KYC1</accession>
<proteinExistence type="predicted"/>
<evidence type="ECO:0000313" key="7">
    <source>
        <dbReference type="EMBL" id="PXX81572.1"/>
    </source>
</evidence>
<feature type="modified residue" description="Phosphohistidine; by HPr" evidence="5">
    <location>
        <position position="79"/>
    </location>
</feature>
<dbReference type="InterPro" id="IPR036542">
    <property type="entry name" value="PTS_IIA_lac/cel_sf"/>
</dbReference>
<dbReference type="Pfam" id="PF02255">
    <property type="entry name" value="PTS_IIA"/>
    <property type="match status" value="1"/>
</dbReference>
<keyword evidence="3" id="KW-0808">Transferase</keyword>
<evidence type="ECO:0000256" key="4">
    <source>
        <dbReference type="ARBA" id="ARBA00022683"/>
    </source>
</evidence>
<dbReference type="PANTHER" id="PTHR34382">
    <property type="entry name" value="PTS SYSTEM N,N'-DIACETYLCHITOBIOSE-SPECIFIC EIIA COMPONENT"/>
    <property type="match status" value="1"/>
</dbReference>
<protein>
    <submittedName>
        <fullName evidence="6">PTS lactose/cellobiose transporter subunit IIA</fullName>
    </submittedName>
    <submittedName>
        <fullName evidence="7">PTS system cellobiose-specific IIA component</fullName>
    </submittedName>
</protein>
<dbReference type="PROSITE" id="PS51095">
    <property type="entry name" value="PTS_EIIA_TYPE_3"/>
    <property type="match status" value="1"/>
</dbReference>
<comment type="caution">
    <text evidence="7">The sequence shown here is derived from an EMBL/GenBank/DDBJ whole genome shotgun (WGS) entry which is preliminary data.</text>
</comment>
<reference evidence="6" key="2">
    <citation type="submission" date="2022-03" db="EMBL/GenBank/DDBJ databases">
        <title>First case of bacteraemia caused by Dielma fastidiosa in a patient hospitalised with diverticulitis.</title>
        <authorList>
            <person name="Forman-Ankjaer B."/>
            <person name="Hvid-Jensen F."/>
            <person name="Kobel C.M."/>
            <person name="Greve T."/>
        </authorList>
    </citation>
    <scope>NUCLEOTIDE SEQUENCE</scope>
    <source>
        <strain evidence="6">AUH_DF_2021</strain>
    </source>
</reference>
<keyword evidence="2" id="KW-0762">Sugar transport</keyword>
<reference evidence="7 8" key="1">
    <citation type="submission" date="2018-05" db="EMBL/GenBank/DDBJ databases">
        <title>Genomic Encyclopedia of Type Strains, Phase IV (KMG-IV): sequencing the most valuable type-strain genomes for metagenomic binning, comparative biology and taxonomic classification.</title>
        <authorList>
            <person name="Goeker M."/>
        </authorList>
    </citation>
    <scope>NUCLEOTIDE SEQUENCE [LARGE SCALE GENOMIC DNA]</scope>
    <source>
        <strain evidence="7 8">JC118</strain>
    </source>
</reference>
<evidence type="ECO:0000256" key="5">
    <source>
        <dbReference type="PROSITE-ProRule" id="PRU00418"/>
    </source>
</evidence>
<evidence type="ECO:0000256" key="3">
    <source>
        <dbReference type="ARBA" id="ARBA00022679"/>
    </source>
</evidence>
<keyword evidence="4" id="KW-0598">Phosphotransferase system</keyword>
<dbReference type="Proteomes" id="UP001276902">
    <property type="component" value="Unassembled WGS sequence"/>
</dbReference>
<dbReference type="GO" id="GO:0009401">
    <property type="term" value="P:phosphoenolpyruvate-dependent sugar phosphotransferase system"/>
    <property type="evidence" value="ECO:0007669"/>
    <property type="project" value="UniProtKB-KW"/>
</dbReference>
<keyword evidence="8" id="KW-1185">Reference proteome</keyword>
<dbReference type="EMBL" id="QJKH01000001">
    <property type="protein sequence ID" value="PXX81572.1"/>
    <property type="molecule type" value="Genomic_DNA"/>
</dbReference>
<dbReference type="Gene3D" id="1.20.58.80">
    <property type="entry name" value="Phosphotransferase system, lactose/cellobiose-type IIA subunit"/>
    <property type="match status" value="1"/>
</dbReference>
<evidence type="ECO:0000256" key="1">
    <source>
        <dbReference type="ARBA" id="ARBA00022448"/>
    </source>
</evidence>
<dbReference type="AlphaFoldDB" id="A0A318KYC1"/>
<evidence type="ECO:0000256" key="2">
    <source>
        <dbReference type="ARBA" id="ARBA00022597"/>
    </source>
</evidence>
<gene>
    <name evidence="7" type="ORF">DES51_101182</name>
    <name evidence="6" type="ORF">MQE39_02495</name>
</gene>
<evidence type="ECO:0000313" key="8">
    <source>
        <dbReference type="Proteomes" id="UP000247612"/>
    </source>
</evidence>
<dbReference type="RefSeq" id="WP_022936487.1">
    <property type="nucleotide sequence ID" value="NZ_BAABZA010000001.1"/>
</dbReference>
<dbReference type="EMBL" id="JALDAW010000008">
    <property type="protein sequence ID" value="MDY5166995.1"/>
    <property type="molecule type" value="Genomic_DNA"/>
</dbReference>
<dbReference type="InterPro" id="IPR003188">
    <property type="entry name" value="PTS_IIA_lac/cel"/>
</dbReference>
<dbReference type="SUPFAM" id="SSF46973">
    <property type="entry name" value="Enzyme IIa from lactose specific PTS, IIa-lac"/>
    <property type="match status" value="1"/>
</dbReference>
<dbReference type="STRING" id="1034346.GCA_000313565_00179"/>
<keyword evidence="1" id="KW-0813">Transport</keyword>
<dbReference type="GO" id="GO:0016740">
    <property type="term" value="F:transferase activity"/>
    <property type="evidence" value="ECO:0007669"/>
    <property type="project" value="UniProtKB-KW"/>
</dbReference>
<evidence type="ECO:0000313" key="6">
    <source>
        <dbReference type="EMBL" id="MDY5166995.1"/>
    </source>
</evidence>
<dbReference type="GeneID" id="94441590"/>
<dbReference type="Proteomes" id="UP000247612">
    <property type="component" value="Unassembled WGS sequence"/>
</dbReference>